<proteinExistence type="predicted"/>
<dbReference type="OrthoDB" id="10260017at2759"/>
<gene>
    <name evidence="1" type="ORF">PGLA1383_LOCUS40985</name>
</gene>
<comment type="caution">
    <text evidence="1">The sequence shown here is derived from an EMBL/GenBank/DDBJ whole genome shotgun (WGS) entry which is preliminary data.</text>
</comment>
<evidence type="ECO:0000313" key="1">
    <source>
        <dbReference type="EMBL" id="CAE8623749.1"/>
    </source>
</evidence>
<name>A0A813GC04_POLGL</name>
<dbReference type="Proteomes" id="UP000654075">
    <property type="component" value="Unassembled WGS sequence"/>
</dbReference>
<keyword evidence="2" id="KW-1185">Reference proteome</keyword>
<dbReference type="EMBL" id="CAJNNV010028234">
    <property type="protein sequence ID" value="CAE8623749.1"/>
    <property type="molecule type" value="Genomic_DNA"/>
</dbReference>
<reference evidence="1" key="1">
    <citation type="submission" date="2021-02" db="EMBL/GenBank/DDBJ databases">
        <authorList>
            <person name="Dougan E. K."/>
            <person name="Rhodes N."/>
            <person name="Thang M."/>
            <person name="Chan C."/>
        </authorList>
    </citation>
    <scope>NUCLEOTIDE SEQUENCE</scope>
</reference>
<dbReference type="SUPFAM" id="SSF51197">
    <property type="entry name" value="Clavaminate synthase-like"/>
    <property type="match status" value="1"/>
</dbReference>
<sequence>MSHECKFCQRWQPLTAFSGNHQRRVHKGQAACCAECERALAALRCQAHLARSWSEGADCSESSTLEGGPTHENLRFWEQGIHTLLNVDYDCIFSDSWLPGMLRRWLERELGRNARALVGTEEVLHVEPLPAWLNTVRAERILQYDTATFPFEQIFRALFETADLAALHRQTLREDRPPLCPSLFRAYVSAGIKRPGAWKQGTRWETRYVKQFRKSGPYHCFMELYHRFIKQVVVPLLGCGELLYQCPPTLRCQMPSVVPSCSPHRDSDYAAHHGAEINFWIPVTKAWGSNSLHVESEPGKQDFHPLELGSGEMAIFNGCQCLHYTEANSTDSVRVSFDFRVIPKSLLDNSRQRLASKRHDTPGAATYQYEFLSTESLHMPEAAG</sequence>
<evidence type="ECO:0000313" key="2">
    <source>
        <dbReference type="Proteomes" id="UP000654075"/>
    </source>
</evidence>
<protein>
    <submittedName>
        <fullName evidence="1">Uncharacterized protein</fullName>
    </submittedName>
</protein>
<dbReference type="OMA" id="FHTIRAH"/>
<organism evidence="1 2">
    <name type="scientific">Polarella glacialis</name>
    <name type="common">Dinoflagellate</name>
    <dbReference type="NCBI Taxonomy" id="89957"/>
    <lineage>
        <taxon>Eukaryota</taxon>
        <taxon>Sar</taxon>
        <taxon>Alveolata</taxon>
        <taxon>Dinophyceae</taxon>
        <taxon>Suessiales</taxon>
        <taxon>Suessiaceae</taxon>
        <taxon>Polarella</taxon>
    </lineage>
</organism>
<dbReference type="AlphaFoldDB" id="A0A813GC04"/>
<accession>A0A813GC04</accession>